<dbReference type="Gene3D" id="3.40.50.620">
    <property type="entry name" value="HUPs"/>
    <property type="match status" value="1"/>
</dbReference>
<evidence type="ECO:0000313" key="3">
    <source>
        <dbReference type="EMBL" id="KAE8124486.1"/>
    </source>
</evidence>
<feature type="domain" description="UspA" evidence="2">
    <location>
        <begin position="67"/>
        <end position="199"/>
    </location>
</feature>
<dbReference type="InterPro" id="IPR014729">
    <property type="entry name" value="Rossmann-like_a/b/a_fold"/>
</dbReference>
<feature type="compositionally biased region" description="Basic and acidic residues" evidence="1">
    <location>
        <begin position="43"/>
        <end position="56"/>
    </location>
</feature>
<accession>A0A5N6RPW9</accession>
<dbReference type="SUPFAM" id="SSF52402">
    <property type="entry name" value="Adenine nucleotide alpha hydrolases-like"/>
    <property type="match status" value="1"/>
</dbReference>
<dbReference type="InterPro" id="IPR006016">
    <property type="entry name" value="UspA"/>
</dbReference>
<evidence type="ECO:0000313" key="4">
    <source>
        <dbReference type="Proteomes" id="UP000327013"/>
    </source>
</evidence>
<keyword evidence="4" id="KW-1185">Reference proteome</keyword>
<proteinExistence type="predicted"/>
<dbReference type="OrthoDB" id="1667873at2759"/>
<reference evidence="3 4" key="1">
    <citation type="submission" date="2019-06" db="EMBL/GenBank/DDBJ databases">
        <title>A chromosomal-level reference genome of Carpinus fangiana (Coryloideae, Betulaceae).</title>
        <authorList>
            <person name="Yang X."/>
            <person name="Wang Z."/>
            <person name="Zhang L."/>
            <person name="Hao G."/>
            <person name="Liu J."/>
            <person name="Yang Y."/>
        </authorList>
    </citation>
    <scope>NUCLEOTIDE SEQUENCE [LARGE SCALE GENOMIC DNA]</scope>
    <source>
        <strain evidence="3">Cfa_2016G</strain>
        <tissue evidence="3">Leaf</tissue>
    </source>
</reference>
<dbReference type="PANTHER" id="PTHR47000">
    <property type="entry name" value="ADENINE NUCLEOTIDE ALPHA HYDROLASES-LIKE SUPERFAMILY PROTEIN"/>
    <property type="match status" value="1"/>
</dbReference>
<dbReference type="EMBL" id="CM017328">
    <property type="protein sequence ID" value="KAE8124486.1"/>
    <property type="molecule type" value="Genomic_DNA"/>
</dbReference>
<dbReference type="AlphaFoldDB" id="A0A5N6RPW9"/>
<sequence length="222" mass="24404">MGRKRVRVPRLLCFRTCFGSKPNSKYCSKAVQKTELLRNGSGRGDDSSADSERVDIKGGGGSENGNKIMVVVDSSLEAMGALEWALTHAVQSQDNVVLLHVSKIPKQAGAYEFLQSMKNICQLRRPGVKVDVALVEGQEKGPIIAEEAKRQRVSLLVIGQRKQSSLLWCLLKRCAGNKNGGGVADYCIQNASCMTIAVRRKSRKLGGYLITTKRHKNFWLLA</sequence>
<organism evidence="3 4">
    <name type="scientific">Carpinus fangiana</name>
    <dbReference type="NCBI Taxonomy" id="176857"/>
    <lineage>
        <taxon>Eukaryota</taxon>
        <taxon>Viridiplantae</taxon>
        <taxon>Streptophyta</taxon>
        <taxon>Embryophyta</taxon>
        <taxon>Tracheophyta</taxon>
        <taxon>Spermatophyta</taxon>
        <taxon>Magnoliopsida</taxon>
        <taxon>eudicotyledons</taxon>
        <taxon>Gunneridae</taxon>
        <taxon>Pentapetalae</taxon>
        <taxon>rosids</taxon>
        <taxon>fabids</taxon>
        <taxon>Fagales</taxon>
        <taxon>Betulaceae</taxon>
        <taxon>Carpinus</taxon>
    </lineage>
</organism>
<gene>
    <name evidence="3" type="ORF">FH972_019367</name>
</gene>
<dbReference type="Proteomes" id="UP000327013">
    <property type="component" value="Chromosome 8"/>
</dbReference>
<protein>
    <recommendedName>
        <fullName evidence="2">UspA domain-containing protein</fullName>
    </recommendedName>
</protein>
<dbReference type="CDD" id="cd00293">
    <property type="entry name" value="USP-like"/>
    <property type="match status" value="1"/>
</dbReference>
<evidence type="ECO:0000256" key="1">
    <source>
        <dbReference type="SAM" id="MobiDB-lite"/>
    </source>
</evidence>
<evidence type="ECO:0000259" key="2">
    <source>
        <dbReference type="Pfam" id="PF00582"/>
    </source>
</evidence>
<dbReference type="PANTHER" id="PTHR47000:SF3">
    <property type="entry name" value="ADENINE NUCLEOTIDE ALPHA HYDROLASES-LIKE SUPERFAMILY PROTEIN"/>
    <property type="match status" value="1"/>
</dbReference>
<name>A0A5N6RPW9_9ROSI</name>
<feature type="region of interest" description="Disordered" evidence="1">
    <location>
        <begin position="38"/>
        <end position="61"/>
    </location>
</feature>
<dbReference type="Pfam" id="PF00582">
    <property type="entry name" value="Usp"/>
    <property type="match status" value="1"/>
</dbReference>